<dbReference type="SUPFAM" id="SSF53300">
    <property type="entry name" value="vWA-like"/>
    <property type="match status" value="1"/>
</dbReference>
<dbReference type="Gene3D" id="3.40.50.410">
    <property type="entry name" value="von Willebrand factor, type A domain"/>
    <property type="match status" value="1"/>
</dbReference>
<dbReference type="STRING" id="1197477.IA57_02995"/>
<dbReference type="OrthoDB" id="5827268at2"/>
<dbReference type="eggNOG" id="COG2304">
    <property type="taxonomic scope" value="Bacteria"/>
</dbReference>
<protein>
    <submittedName>
        <fullName evidence="3">von Willebrand factor type A</fullName>
    </submittedName>
</protein>
<dbReference type="CDD" id="cd00198">
    <property type="entry name" value="vWFA"/>
    <property type="match status" value="1"/>
</dbReference>
<reference evidence="3 4" key="1">
    <citation type="journal article" date="2014" name="Genome Announc.">
        <title>Draft Genome Sequence of the Algicidal Bacterium Mangrovimonas yunxiaonensis Strain LY01.</title>
        <authorList>
            <person name="Li Y."/>
            <person name="Zhu H."/>
            <person name="Li C."/>
            <person name="Zhang H."/>
            <person name="Chen Z."/>
            <person name="Zheng W."/>
            <person name="Xu H."/>
            <person name="Zheng T."/>
        </authorList>
    </citation>
    <scope>NUCLEOTIDE SEQUENCE [LARGE SCALE GENOMIC DNA]</scope>
    <source>
        <strain evidence="3 4">LY01</strain>
    </source>
</reference>
<gene>
    <name evidence="3" type="ORF">IA57_02995</name>
</gene>
<dbReference type="PROSITE" id="PS50234">
    <property type="entry name" value="VWFA"/>
    <property type="match status" value="1"/>
</dbReference>
<feature type="compositionally biased region" description="Basic and acidic residues" evidence="1">
    <location>
        <begin position="246"/>
        <end position="256"/>
    </location>
</feature>
<reference evidence="4" key="2">
    <citation type="submission" date="2014-07" db="EMBL/GenBank/DDBJ databases">
        <title>Genome sequence of Mangrovimonas yunxiaonensis.</title>
        <authorList>
            <person name="Li Y."/>
            <person name="Zheng T."/>
        </authorList>
    </citation>
    <scope>NUCLEOTIDE SEQUENCE [LARGE SCALE GENOMIC DNA]</scope>
    <source>
        <strain evidence="4">LY01</strain>
    </source>
</reference>
<feature type="domain" description="VWFA" evidence="2">
    <location>
        <begin position="41"/>
        <end position="240"/>
    </location>
</feature>
<dbReference type="InterPro" id="IPR036465">
    <property type="entry name" value="vWFA_dom_sf"/>
</dbReference>
<name>A0A084TMB9_9FLAO</name>
<dbReference type="InterPro" id="IPR002035">
    <property type="entry name" value="VWF_A"/>
</dbReference>
<dbReference type="EMBL" id="JPFK01000003">
    <property type="protein sequence ID" value="KFB01855.1"/>
    <property type="molecule type" value="Genomic_DNA"/>
</dbReference>
<evidence type="ECO:0000313" key="3">
    <source>
        <dbReference type="EMBL" id="KFB01855.1"/>
    </source>
</evidence>
<comment type="caution">
    <text evidence="3">The sequence shown here is derived from an EMBL/GenBank/DDBJ whole genome shotgun (WGS) entry which is preliminary data.</text>
</comment>
<evidence type="ECO:0000259" key="2">
    <source>
        <dbReference type="PROSITE" id="PS50234"/>
    </source>
</evidence>
<dbReference type="Proteomes" id="UP000028521">
    <property type="component" value="Unassembled WGS sequence"/>
</dbReference>
<evidence type="ECO:0000256" key="1">
    <source>
        <dbReference type="SAM" id="MobiDB-lite"/>
    </source>
</evidence>
<keyword evidence="4" id="KW-1185">Reference proteome</keyword>
<sequence>MKRMPYYLGLIALLTSFTSRSFNFSMEHKTPLPKETTTFIKVALLLDTSNSMDGLIDQAKAQLWRIVNQLSYVKCHDEHPRLQIALYEYGNDNLSKEKGYLRQVLAFSEDLDDISEQLFSLTTNGGNEYCGAAIQASLNDLDWGISSSNLNLIFIAGNEPFNQGAVAYQDAAINAIEKGITINTIFCGDYAQGIQLHWEDAAKLTQGNYLAINHNKETVHIATPYDNEILDQNKQLNNTYMPYGHRGTEKLNRQQKQDQNAYNHSKANAVSRALSKSSHAYKNTSWDLVDAVMEHKINLNDISRENLPKQLQNMSKKELSRYITKQYNKRLNIQDNIKTLNLKRQDYLTTHTIESHNPLEKAMLSAIKEQAKKRHCNWE</sequence>
<accession>A0A084TMB9</accession>
<proteinExistence type="predicted"/>
<feature type="region of interest" description="Disordered" evidence="1">
    <location>
        <begin position="244"/>
        <end position="276"/>
    </location>
</feature>
<evidence type="ECO:0000313" key="4">
    <source>
        <dbReference type="Proteomes" id="UP000028521"/>
    </source>
</evidence>
<feature type="compositionally biased region" description="Polar residues" evidence="1">
    <location>
        <begin position="257"/>
        <end position="276"/>
    </location>
</feature>
<organism evidence="3 4">
    <name type="scientific">Mangrovimonas yunxiaonensis</name>
    <dbReference type="NCBI Taxonomy" id="1197477"/>
    <lineage>
        <taxon>Bacteria</taxon>
        <taxon>Pseudomonadati</taxon>
        <taxon>Bacteroidota</taxon>
        <taxon>Flavobacteriia</taxon>
        <taxon>Flavobacteriales</taxon>
        <taxon>Flavobacteriaceae</taxon>
        <taxon>Mangrovimonas</taxon>
    </lineage>
</organism>
<dbReference type="Pfam" id="PF00092">
    <property type="entry name" value="VWA"/>
    <property type="match status" value="1"/>
</dbReference>
<dbReference type="AlphaFoldDB" id="A0A084TMB9"/>